<name>A0A0H3ZPS3_VIBSP</name>
<reference evidence="2" key="1">
    <citation type="journal article" date="2015" name="MBio">
        <title>Eco-Evolutionary Dynamics of Episomes among Ecologically Cohesive Bacterial Populations.</title>
        <authorList>
            <person name="Xue H."/>
            <person name="Cordero O.X."/>
            <person name="Camas F.M."/>
            <person name="Trimble W."/>
            <person name="Meyer F."/>
            <person name="Guglielmini J."/>
            <person name="Rocha E.P."/>
            <person name="Polz M.F."/>
        </authorList>
    </citation>
    <scope>NUCLEOTIDE SEQUENCE</scope>
    <source>
        <strain evidence="2">5S_118</strain>
    </source>
</reference>
<dbReference type="AlphaFoldDB" id="A0A0H3ZPS3"/>
<dbReference type="RefSeq" id="WP_371726342.1">
    <property type="nucleotide sequence ID" value="NZ_JBGONP010000037.1"/>
</dbReference>
<dbReference type="Gene3D" id="2.60.40.10">
    <property type="entry name" value="Immunoglobulins"/>
    <property type="match status" value="1"/>
</dbReference>
<feature type="chain" id="PRO_5005205112" description="Pilus assembly protein" evidence="1">
    <location>
        <begin position="30"/>
        <end position="245"/>
    </location>
</feature>
<organism evidence="2">
    <name type="scientific">Vibrio splendidus</name>
    <dbReference type="NCBI Taxonomy" id="29497"/>
    <lineage>
        <taxon>Bacteria</taxon>
        <taxon>Pseudomonadati</taxon>
        <taxon>Pseudomonadota</taxon>
        <taxon>Gammaproteobacteria</taxon>
        <taxon>Vibrionales</taxon>
        <taxon>Vibrionaceae</taxon>
        <taxon>Vibrio</taxon>
    </lineage>
</organism>
<keyword evidence="1" id="KW-0732">Signal</keyword>
<dbReference type="EMBL" id="KP795459">
    <property type="protein sequence ID" value="AKN35919.1"/>
    <property type="molecule type" value="Genomic_DNA"/>
</dbReference>
<accession>A0A0H3ZPS3</accession>
<proteinExistence type="predicted"/>
<dbReference type="InterPro" id="IPR013783">
    <property type="entry name" value="Ig-like_fold"/>
</dbReference>
<evidence type="ECO:0000313" key="2">
    <source>
        <dbReference type="EMBL" id="AKN35919.1"/>
    </source>
</evidence>
<protein>
    <recommendedName>
        <fullName evidence="3">Pilus assembly protein</fullName>
    </recommendedName>
</protein>
<sequence length="245" mass="27889">MKFNVMKPWVVCHWWLVLLGSAMSFHATAIEISSMFMVADANGSGTFTIKNTQDKRIFMNVGMSELNVVDGAIVKTPYDRSNIQDWKIDVYPAKTIIDVGHEKQFKVTLKCGRDCDAEQDQLFQLAFVPTPYFDEGIRPKQAVQMAVGFGALFLRAAKEKPIHYKADYRDGRVTINNTGETYLKARVTNCAELALSTQECTKMMNVMPGRQLTIDLPDNMRSKPFVDVYLDTYRDKYSESVRLLK</sequence>
<evidence type="ECO:0008006" key="3">
    <source>
        <dbReference type="Google" id="ProtNLM"/>
    </source>
</evidence>
<evidence type="ECO:0000256" key="1">
    <source>
        <dbReference type="SAM" id="SignalP"/>
    </source>
</evidence>
<feature type="signal peptide" evidence="1">
    <location>
        <begin position="1"/>
        <end position="29"/>
    </location>
</feature>